<dbReference type="GO" id="GO:0004519">
    <property type="term" value="F:endonuclease activity"/>
    <property type="evidence" value="ECO:0007669"/>
    <property type="project" value="InterPro"/>
</dbReference>
<dbReference type="PANTHER" id="PTHR34413:SF2">
    <property type="entry name" value="PROPHAGE TAIL FIBER ASSEMBLY PROTEIN HOMOLOG TFAE-RELATED"/>
    <property type="match status" value="1"/>
</dbReference>
<dbReference type="PANTHER" id="PTHR34413">
    <property type="entry name" value="PROPHAGE TAIL FIBER ASSEMBLY PROTEIN HOMOLOG TFAE-RELATED-RELATED"/>
    <property type="match status" value="1"/>
</dbReference>
<dbReference type="AlphaFoldDB" id="A0A9W6J6K2"/>
<dbReference type="Pfam" id="PF05876">
    <property type="entry name" value="GpA_ATPase"/>
    <property type="match status" value="1"/>
</dbReference>
<dbReference type="InterPro" id="IPR046454">
    <property type="entry name" value="GpA_endonuclease"/>
</dbReference>
<feature type="domain" description="Terminase large subunit GpA endonuclease" evidence="2">
    <location>
        <begin position="266"/>
        <end position="553"/>
    </location>
</feature>
<comment type="caution">
    <text evidence="3">The sequence shown here is derived from an EMBL/GenBank/DDBJ whole genome shotgun (WGS) entry which is preliminary data.</text>
</comment>
<dbReference type="Proteomes" id="UP001143370">
    <property type="component" value="Unassembled WGS sequence"/>
</dbReference>
<name>A0A9W6J6K2_9HYPH</name>
<gene>
    <name evidence="3" type="ORF">GCM10017643_18170</name>
</gene>
<reference evidence="3" key="2">
    <citation type="submission" date="2023-01" db="EMBL/GenBank/DDBJ databases">
        <authorList>
            <person name="Sun Q."/>
            <person name="Evtushenko L."/>
        </authorList>
    </citation>
    <scope>NUCLEOTIDE SEQUENCE</scope>
    <source>
        <strain evidence="3">VKM B-2484</strain>
    </source>
</reference>
<dbReference type="GO" id="GO:0016887">
    <property type="term" value="F:ATP hydrolysis activity"/>
    <property type="evidence" value="ECO:0007669"/>
    <property type="project" value="InterPro"/>
</dbReference>
<dbReference type="Pfam" id="PF20454">
    <property type="entry name" value="GpA_nuclease"/>
    <property type="match status" value="1"/>
</dbReference>
<feature type="domain" description="Phage terminase large subunit GpA ATPase" evidence="1">
    <location>
        <begin position="7"/>
        <end position="255"/>
    </location>
</feature>
<dbReference type="InterPro" id="IPR051220">
    <property type="entry name" value="TFA_Chaperone"/>
</dbReference>
<organism evidence="3 4">
    <name type="scientific">Ancylobacter dichloromethanicus</name>
    <dbReference type="NCBI Taxonomy" id="518825"/>
    <lineage>
        <taxon>Bacteria</taxon>
        <taxon>Pseudomonadati</taxon>
        <taxon>Pseudomonadota</taxon>
        <taxon>Alphaproteobacteria</taxon>
        <taxon>Hyphomicrobiales</taxon>
        <taxon>Xanthobacteraceae</taxon>
        <taxon>Ancylobacter</taxon>
    </lineage>
</organism>
<evidence type="ECO:0000259" key="1">
    <source>
        <dbReference type="Pfam" id="PF05876"/>
    </source>
</evidence>
<accession>A0A9W6J6K2</accession>
<evidence type="ECO:0000313" key="4">
    <source>
        <dbReference type="Proteomes" id="UP001143370"/>
    </source>
</evidence>
<sequence>MFSERESQFAGPYNRTLFGYFDEILRAFSPDDPCRFVSLAKSAQLGGTVLANVFVGGSLSMDPGDILYVHPTTDNAARWSKMKLAPFIRGTKALAVLFDSRSRDGADSVLYKERRDGRGAILISGANSPASLSQVTMRRQVQDDLVKWETNTAGDPEGQADSRSRAHEFAKIFKVSTPKILPGCRITRNFDAGSQERPYVPCPHCSHMQVLEWENMLANLDEAKPEDAHFVCSDPECGGVIEEHHRPKMLAGLEWRAANPAAKREHRSFWIWSAYSYLQSWERIAREWLKAKGDPASEQTFMNDTVGLAYRGAGEAVPWEEIRDRAAESHYANGTIPLGALYLTLGIDCQVDRVEWQLVGWGRDRRRWVISYGVIPGHVSEVGCRAALDALLGQQWANTFGRRIGVDLAAIDGNAWTEDVWGWAKRHPSTKVMMVRGRHEEHVPLLERVRKERRRDGTLLRYSRRFYNFGTSILKMALYRNLSKTDPLERGFIGLPRGLEDEYFRQLTAERRKPVRRRDGFTDYKWEKDPGQANEALDTHLQAEAAAIRLGIRDLPDALWDNLEAERESAPPEVQGDLEDLLLQPGPAAPTPVTAEPSVALTPIATFLQREPEARSWHDRD</sequence>
<dbReference type="InterPro" id="IPR046453">
    <property type="entry name" value="GpA_ATPase"/>
</dbReference>
<evidence type="ECO:0000259" key="2">
    <source>
        <dbReference type="Pfam" id="PF20454"/>
    </source>
</evidence>
<evidence type="ECO:0000313" key="3">
    <source>
        <dbReference type="EMBL" id="GLK71702.1"/>
    </source>
</evidence>
<dbReference type="EMBL" id="BSFJ01000005">
    <property type="protein sequence ID" value="GLK71702.1"/>
    <property type="molecule type" value="Genomic_DNA"/>
</dbReference>
<keyword evidence="4" id="KW-1185">Reference proteome</keyword>
<protein>
    <submittedName>
        <fullName evidence="3">Terminase</fullName>
    </submittedName>
</protein>
<proteinExistence type="predicted"/>
<reference evidence="3" key="1">
    <citation type="journal article" date="2014" name="Int. J. Syst. Evol. Microbiol.">
        <title>Complete genome sequence of Corynebacterium casei LMG S-19264T (=DSM 44701T), isolated from a smear-ripened cheese.</title>
        <authorList>
            <consortium name="US DOE Joint Genome Institute (JGI-PGF)"/>
            <person name="Walter F."/>
            <person name="Albersmeier A."/>
            <person name="Kalinowski J."/>
            <person name="Ruckert C."/>
        </authorList>
    </citation>
    <scope>NUCLEOTIDE SEQUENCE</scope>
    <source>
        <strain evidence="3">VKM B-2484</strain>
    </source>
</reference>